<dbReference type="PANTHER" id="PTHR46586:SF3">
    <property type="entry name" value="ANKYRIN REPEAT-CONTAINING PROTEIN"/>
    <property type="match status" value="1"/>
</dbReference>
<dbReference type="EMBL" id="JAGDFM010000085">
    <property type="protein sequence ID" value="KAG7387154.1"/>
    <property type="molecule type" value="Genomic_DNA"/>
</dbReference>
<keyword evidence="2" id="KW-0732">Signal</keyword>
<proteinExistence type="predicted"/>
<feature type="signal peptide" evidence="2">
    <location>
        <begin position="1"/>
        <end position="21"/>
    </location>
</feature>
<gene>
    <name evidence="3" type="ORF">PHYPSEUDO_014674</name>
</gene>
<dbReference type="OrthoDB" id="123919at2759"/>
<dbReference type="Proteomes" id="UP000694044">
    <property type="component" value="Unassembled WGS sequence"/>
</dbReference>
<feature type="chain" id="PRO_5035809827" evidence="2">
    <location>
        <begin position="22"/>
        <end position="392"/>
    </location>
</feature>
<evidence type="ECO:0000313" key="4">
    <source>
        <dbReference type="Proteomes" id="UP000694044"/>
    </source>
</evidence>
<accession>A0A8T1W507</accession>
<feature type="region of interest" description="Disordered" evidence="1">
    <location>
        <begin position="358"/>
        <end position="392"/>
    </location>
</feature>
<comment type="caution">
    <text evidence="3">The sequence shown here is derived from an EMBL/GenBank/DDBJ whole genome shotgun (WGS) entry which is preliminary data.</text>
</comment>
<name>A0A8T1W507_9STRA</name>
<organism evidence="3 4">
    <name type="scientific">Phytophthora pseudosyringae</name>
    <dbReference type="NCBI Taxonomy" id="221518"/>
    <lineage>
        <taxon>Eukaryota</taxon>
        <taxon>Sar</taxon>
        <taxon>Stramenopiles</taxon>
        <taxon>Oomycota</taxon>
        <taxon>Peronosporomycetes</taxon>
        <taxon>Peronosporales</taxon>
        <taxon>Peronosporaceae</taxon>
        <taxon>Phytophthora</taxon>
    </lineage>
</organism>
<reference evidence="3" key="1">
    <citation type="submission" date="2021-02" db="EMBL/GenBank/DDBJ databases">
        <authorList>
            <person name="Palmer J.M."/>
        </authorList>
    </citation>
    <scope>NUCLEOTIDE SEQUENCE</scope>
    <source>
        <strain evidence="3">SCRP734</strain>
    </source>
</reference>
<dbReference type="AlphaFoldDB" id="A0A8T1W507"/>
<dbReference type="InterPro" id="IPR052050">
    <property type="entry name" value="SecEffector_AnkRepeat"/>
</dbReference>
<dbReference type="PANTHER" id="PTHR46586">
    <property type="entry name" value="ANKYRIN REPEAT-CONTAINING PROTEIN"/>
    <property type="match status" value="1"/>
</dbReference>
<evidence type="ECO:0000256" key="2">
    <source>
        <dbReference type="SAM" id="SignalP"/>
    </source>
</evidence>
<evidence type="ECO:0000256" key="1">
    <source>
        <dbReference type="SAM" id="MobiDB-lite"/>
    </source>
</evidence>
<sequence length="392" mass="43423">MSVTSLTAVTLVLKPFPAVAALDHVGTSISSYLDGSVMIPLDEACSIGSTRLLDRIWMNSDPDAEEGTSWSLCRYLRTDIHYHRFQFSKALRAGMGCGDLDVVQWVLEHFSGCTADEEVVEEAARCGRMEILQYLLEYGRCEREGGEKNVIFWGGDDMVNAIKEGHGDVARWLYDNTPDARRNLNNVMKFAVRQGDRSLIQWLLDVVYQADTLLPPPSMNDAAAGGHMEVLQWIYEQGYGGRSDHALQGAATNGRLGMVKWLVDNGITKGAREAVQGACDGGHLNVVQWLFKRGGVQYPHFAMDSAIHRGHLDIVKYLCIPGIAYEPSRMMIEAASYGHLHLVKWLLQKYDAGLFPAGDPSRSGRSNQRGRKKWGSYMHKLGSDVGSHDGSS</sequence>
<dbReference type="InterPro" id="IPR002110">
    <property type="entry name" value="Ankyrin_rpt"/>
</dbReference>
<protein>
    <submittedName>
        <fullName evidence="3">Uncharacterized protein</fullName>
    </submittedName>
</protein>
<keyword evidence="4" id="KW-1185">Reference proteome</keyword>
<evidence type="ECO:0000313" key="3">
    <source>
        <dbReference type="EMBL" id="KAG7387154.1"/>
    </source>
</evidence>
<dbReference type="Pfam" id="PF12796">
    <property type="entry name" value="Ank_2"/>
    <property type="match status" value="1"/>
</dbReference>